<dbReference type="InterPro" id="IPR029058">
    <property type="entry name" value="AB_hydrolase_fold"/>
</dbReference>
<accession>A0A060S6R7</accession>
<protein>
    <recommendedName>
        <fullName evidence="1">AB hydrolase-1 domain-containing protein</fullName>
    </recommendedName>
</protein>
<dbReference type="OrthoDB" id="3466517at2759"/>
<dbReference type="HOGENOM" id="CLU_045014_0_0_1"/>
<gene>
    <name evidence="2" type="ORF">BN946_scf184788.g19</name>
</gene>
<dbReference type="Pfam" id="PF12697">
    <property type="entry name" value="Abhydrolase_6"/>
    <property type="match status" value="1"/>
</dbReference>
<keyword evidence="3" id="KW-1185">Reference proteome</keyword>
<dbReference type="Gene3D" id="3.40.50.1820">
    <property type="entry name" value="alpha/beta hydrolase"/>
    <property type="match status" value="1"/>
</dbReference>
<reference evidence="2" key="1">
    <citation type="submission" date="2014-01" db="EMBL/GenBank/DDBJ databases">
        <title>The genome of the white-rot fungus Pycnoporus cinnabarinus: a basidiomycete model with a versatile arsenal for lignocellulosic biomass breakdown.</title>
        <authorList>
            <person name="Levasseur A."/>
            <person name="Lomascolo A."/>
            <person name="Ruiz-Duenas F.J."/>
            <person name="Uzan E."/>
            <person name="Piumi F."/>
            <person name="Kues U."/>
            <person name="Ram A.F.J."/>
            <person name="Murat C."/>
            <person name="Haon M."/>
            <person name="Benoit I."/>
            <person name="Arfi Y."/>
            <person name="Chevret D."/>
            <person name="Drula E."/>
            <person name="Kwon M.J."/>
            <person name="Gouret P."/>
            <person name="Lesage-Meessen L."/>
            <person name="Lombard V."/>
            <person name="Mariette J."/>
            <person name="Noirot C."/>
            <person name="Park J."/>
            <person name="Patyshakuliyeva A."/>
            <person name="Wieneger R.A.B."/>
            <person name="Wosten H.A.B."/>
            <person name="Martin F."/>
            <person name="Coutinho P.M."/>
            <person name="de Vries R."/>
            <person name="Martinez A.T."/>
            <person name="Klopp C."/>
            <person name="Pontarotti P."/>
            <person name="Henrissat B."/>
            <person name="Record E."/>
        </authorList>
    </citation>
    <scope>NUCLEOTIDE SEQUENCE [LARGE SCALE GENOMIC DNA]</scope>
    <source>
        <strain evidence="2">BRFM137</strain>
    </source>
</reference>
<feature type="domain" description="AB hydrolase-1" evidence="1">
    <location>
        <begin position="25"/>
        <end position="370"/>
    </location>
</feature>
<dbReference type="OMA" id="RSVWEMP"/>
<proteinExistence type="predicted"/>
<dbReference type="SUPFAM" id="SSF53474">
    <property type="entry name" value="alpha/beta-Hydrolases"/>
    <property type="match status" value="1"/>
</dbReference>
<dbReference type="Proteomes" id="UP000029665">
    <property type="component" value="Unassembled WGS sequence"/>
</dbReference>
<comment type="caution">
    <text evidence="2">The sequence shown here is derived from an EMBL/GenBank/DDBJ whole genome shotgun (WGS) entry which is preliminary data.</text>
</comment>
<dbReference type="EMBL" id="CCBP010000002">
    <property type="protein sequence ID" value="CDO68088.1"/>
    <property type="molecule type" value="Genomic_DNA"/>
</dbReference>
<evidence type="ECO:0000259" key="1">
    <source>
        <dbReference type="Pfam" id="PF12697"/>
    </source>
</evidence>
<dbReference type="InterPro" id="IPR000073">
    <property type="entry name" value="AB_hydrolase_1"/>
</dbReference>
<evidence type="ECO:0000313" key="2">
    <source>
        <dbReference type="EMBL" id="CDO68088.1"/>
    </source>
</evidence>
<evidence type="ECO:0000313" key="3">
    <source>
        <dbReference type="Proteomes" id="UP000029665"/>
    </source>
</evidence>
<name>A0A060S6R7_PYCCI</name>
<dbReference type="AlphaFoldDB" id="A0A060S6R7"/>
<sequence>MSFESPFHVLKDSGAPTNSANYTTLILLHGYSWHSGQYAVNLATTPPNFNDLYAGIFSKLIPLAGKYNVRIVLVNRRDYPGSKPLTEAERALLPSSSLETTNDATQLEIALKNMETFMRDRARELYDFLVQVVRDGNTPAPDTENNTGGIVLAGWSFGTGLITAFLANVASFPTTDIKLGDYIRRVVFLDPPHHVLGYPLPDDPYNPLFDPAIPPEERERAFTNWVSGYYAHGNTPDALERKTPLQDPPPTLSTLTPEDIARTLSLGPGAPGGSDALLLHFGIKLGLYEPLRKGALYLPTADQGGNALQNVEVRYVSCERSVWEMPWGTLHLERELEEARAKGLPLRNIRLVFVRDANHFVQWDKPEHALRALIGNEDVVQ</sequence>
<organism evidence="2 3">
    <name type="scientific">Pycnoporus cinnabarinus</name>
    <name type="common">Cinnabar-red polypore</name>
    <name type="synonym">Trametes cinnabarina</name>
    <dbReference type="NCBI Taxonomy" id="5643"/>
    <lineage>
        <taxon>Eukaryota</taxon>
        <taxon>Fungi</taxon>
        <taxon>Dikarya</taxon>
        <taxon>Basidiomycota</taxon>
        <taxon>Agaricomycotina</taxon>
        <taxon>Agaricomycetes</taxon>
        <taxon>Polyporales</taxon>
        <taxon>Polyporaceae</taxon>
        <taxon>Trametes</taxon>
    </lineage>
</organism>